<proteinExistence type="predicted"/>
<evidence type="ECO:0000313" key="2">
    <source>
        <dbReference type="EMBL" id="SVC96298.1"/>
    </source>
</evidence>
<feature type="non-terminal residue" evidence="2">
    <location>
        <position position="242"/>
    </location>
</feature>
<dbReference type="AlphaFoldDB" id="A0A382RH53"/>
<gene>
    <name evidence="2" type="ORF">METZ01_LOCUS349152</name>
</gene>
<reference evidence="2" key="1">
    <citation type="submission" date="2018-05" db="EMBL/GenBank/DDBJ databases">
        <authorList>
            <person name="Lanie J.A."/>
            <person name="Ng W.-L."/>
            <person name="Kazmierczak K.M."/>
            <person name="Andrzejewski T.M."/>
            <person name="Davidsen T.M."/>
            <person name="Wayne K.J."/>
            <person name="Tettelin H."/>
            <person name="Glass J.I."/>
            <person name="Rusch D."/>
            <person name="Podicherti R."/>
            <person name="Tsui H.-C.T."/>
            <person name="Winkler M.E."/>
        </authorList>
    </citation>
    <scope>NUCLEOTIDE SEQUENCE</scope>
</reference>
<protein>
    <recommendedName>
        <fullName evidence="1">Beta-ketoacyl synthase-like N-terminal domain-containing protein</fullName>
    </recommendedName>
</protein>
<evidence type="ECO:0000259" key="1">
    <source>
        <dbReference type="Pfam" id="PF13723"/>
    </source>
</evidence>
<organism evidence="2">
    <name type="scientific">marine metagenome</name>
    <dbReference type="NCBI Taxonomy" id="408172"/>
    <lineage>
        <taxon>unclassified sequences</taxon>
        <taxon>metagenomes</taxon>
        <taxon>ecological metagenomes</taxon>
    </lineage>
</organism>
<name>A0A382RH53_9ZZZZ</name>
<dbReference type="InterPro" id="IPR014030">
    <property type="entry name" value="Ketoacyl_synth_N"/>
</dbReference>
<dbReference type="EMBL" id="UINC01121262">
    <property type="protein sequence ID" value="SVC96298.1"/>
    <property type="molecule type" value="Genomic_DNA"/>
</dbReference>
<accession>A0A382RH53</accession>
<dbReference type="Pfam" id="PF13723">
    <property type="entry name" value="Ketoacyl-synt_2"/>
    <property type="match status" value="1"/>
</dbReference>
<sequence>MRPQSIPMEVGPPIRILNWSAWAPNLPAKAAWVDYLKTGTLLDVAVKKPPCKNVPEILRRRCTFVTRMVLETSLDVFSGTEVASDSTQMVFCSRHGELQLLGSLLNDIHSEVPLSPIQFSNSVHHTATGYFDLVTKNKQTSRTISAGMSSFVNGYLEAVGLLKAKPNRACLLVMADEMPPQPFAQGLKQPWDFSFAIAWLLELAKSDDQEAYRLTRSKSSESCTFDDEPALSFLRLFVKKEE</sequence>
<feature type="domain" description="Beta-ketoacyl synthase-like N-terminal" evidence="1">
    <location>
        <begin position="46"/>
        <end position="208"/>
    </location>
</feature>